<dbReference type="PRINTS" id="PR00038">
    <property type="entry name" value="HTHLUXR"/>
</dbReference>
<organism evidence="5 6">
    <name type="scientific">Sphingomonas horti</name>
    <dbReference type="NCBI Taxonomy" id="2682842"/>
    <lineage>
        <taxon>Bacteria</taxon>
        <taxon>Pseudomonadati</taxon>
        <taxon>Pseudomonadota</taxon>
        <taxon>Alphaproteobacteria</taxon>
        <taxon>Sphingomonadales</taxon>
        <taxon>Sphingomonadaceae</taxon>
        <taxon>Sphingomonas</taxon>
    </lineage>
</organism>
<dbReference type="Gene3D" id="1.10.10.10">
    <property type="entry name" value="Winged helix-like DNA-binding domain superfamily/Winged helix DNA-binding domain"/>
    <property type="match status" value="1"/>
</dbReference>
<evidence type="ECO:0000313" key="6">
    <source>
        <dbReference type="Proteomes" id="UP000441389"/>
    </source>
</evidence>
<reference evidence="5 6" key="1">
    <citation type="submission" date="2019-12" db="EMBL/GenBank/DDBJ databases">
        <authorList>
            <person name="Huq M.A."/>
        </authorList>
    </citation>
    <scope>NUCLEOTIDE SEQUENCE [LARGE SCALE GENOMIC DNA]</scope>
    <source>
        <strain evidence="5 6">MAH-20</strain>
    </source>
</reference>
<proteinExistence type="predicted"/>
<dbReference type="CDD" id="cd06170">
    <property type="entry name" value="LuxR_C_like"/>
    <property type="match status" value="1"/>
</dbReference>
<evidence type="ECO:0000256" key="3">
    <source>
        <dbReference type="ARBA" id="ARBA00023163"/>
    </source>
</evidence>
<dbReference type="SUPFAM" id="SSF46894">
    <property type="entry name" value="C-terminal effector domain of the bipartite response regulators"/>
    <property type="match status" value="1"/>
</dbReference>
<dbReference type="Proteomes" id="UP000441389">
    <property type="component" value="Unassembled WGS sequence"/>
</dbReference>
<dbReference type="InterPro" id="IPR016032">
    <property type="entry name" value="Sig_transdc_resp-reg_C-effctor"/>
</dbReference>
<feature type="domain" description="HTH luxR-type" evidence="4">
    <location>
        <begin position="308"/>
        <end position="373"/>
    </location>
</feature>
<dbReference type="SMART" id="SM00421">
    <property type="entry name" value="HTH_LUXR"/>
    <property type="match status" value="1"/>
</dbReference>
<evidence type="ECO:0000259" key="4">
    <source>
        <dbReference type="PROSITE" id="PS50043"/>
    </source>
</evidence>
<keyword evidence="2" id="KW-0238">DNA-binding</keyword>
<keyword evidence="3" id="KW-0804">Transcription</keyword>
<dbReference type="Pfam" id="PF00196">
    <property type="entry name" value="GerE"/>
    <property type="match status" value="1"/>
</dbReference>
<sequence length="396" mass="42785">MRSASSFSDLIGTIYDCALDPARWDDVLARVRHELRFHHSALTLIELRTGAVRLSISSGVSEPWRSRMDDYGSAIVEQWGGPHVILTHPLHEPAVLSRINPDALVNGRYRKEWAEPQGLIDVMALVVARDDEAVGSLGLGRHRRDGPIGDEEVQAAALLLPHLQRAITISRLLDLKTATAATFEAVIHELAAAVLLVDAECRVIHANPAAHALIERGDAIRLGEERLRLNRPGADKALETAVRQAASGASTIGRKGFNVPLRGDQGKERILHVLPLRPCIERAGTKAAAVAAVFVSPANRRSGAGADIIAELFDLTPAEARVLNEVVGGKGNAAIAGTLSIGEATVRTHLLRLFDKTGVHRRAELVALVSSFDLPVRSNTDSEMTKAQPELRAQLR</sequence>
<keyword evidence="1" id="KW-0805">Transcription regulation</keyword>
<dbReference type="InterPro" id="IPR036388">
    <property type="entry name" value="WH-like_DNA-bd_sf"/>
</dbReference>
<dbReference type="RefSeq" id="WP_157027983.1">
    <property type="nucleotide sequence ID" value="NZ_WQMS01000016.1"/>
</dbReference>
<dbReference type="PROSITE" id="PS50043">
    <property type="entry name" value="HTH_LUXR_2"/>
    <property type="match status" value="1"/>
</dbReference>
<dbReference type="GO" id="GO:0006355">
    <property type="term" value="P:regulation of DNA-templated transcription"/>
    <property type="evidence" value="ECO:0007669"/>
    <property type="project" value="InterPro"/>
</dbReference>
<name>A0A6I4J342_9SPHN</name>
<dbReference type="EMBL" id="WQMS01000016">
    <property type="protein sequence ID" value="MVO79049.1"/>
    <property type="molecule type" value="Genomic_DNA"/>
</dbReference>
<dbReference type="PANTHER" id="PTHR44688">
    <property type="entry name" value="DNA-BINDING TRANSCRIPTIONAL ACTIVATOR DEVR_DOSR"/>
    <property type="match status" value="1"/>
</dbReference>
<dbReference type="InterPro" id="IPR000792">
    <property type="entry name" value="Tscrpt_reg_LuxR_C"/>
</dbReference>
<evidence type="ECO:0000313" key="5">
    <source>
        <dbReference type="EMBL" id="MVO79049.1"/>
    </source>
</evidence>
<keyword evidence="6" id="KW-1185">Reference proteome</keyword>
<protein>
    <submittedName>
        <fullName evidence="5">Helix-turn-helix transcriptional regulator</fullName>
    </submittedName>
</protein>
<dbReference type="AlphaFoldDB" id="A0A6I4J342"/>
<evidence type="ECO:0000256" key="2">
    <source>
        <dbReference type="ARBA" id="ARBA00023125"/>
    </source>
</evidence>
<comment type="caution">
    <text evidence="5">The sequence shown here is derived from an EMBL/GenBank/DDBJ whole genome shotgun (WGS) entry which is preliminary data.</text>
</comment>
<evidence type="ECO:0000256" key="1">
    <source>
        <dbReference type="ARBA" id="ARBA00023015"/>
    </source>
</evidence>
<gene>
    <name evidence="5" type="ORF">GON01_14025</name>
</gene>
<dbReference type="PANTHER" id="PTHR44688:SF16">
    <property type="entry name" value="DNA-BINDING TRANSCRIPTIONAL ACTIVATOR DEVR_DOSR"/>
    <property type="match status" value="1"/>
</dbReference>
<dbReference type="GO" id="GO:0003677">
    <property type="term" value="F:DNA binding"/>
    <property type="evidence" value="ECO:0007669"/>
    <property type="project" value="UniProtKB-KW"/>
</dbReference>
<dbReference type="Gene3D" id="3.30.450.20">
    <property type="entry name" value="PAS domain"/>
    <property type="match status" value="1"/>
</dbReference>
<dbReference type="PROSITE" id="PS00622">
    <property type="entry name" value="HTH_LUXR_1"/>
    <property type="match status" value="1"/>
</dbReference>
<accession>A0A6I4J342</accession>